<name>A0A9W9UA01_PENBR</name>
<accession>A0A9W9UA01</accession>
<sequence>MVICYRGRLDDANSKPLGSALTFPTLKEGGSYQLQDGLPYAICYEVWIDHYPSTGVIINGRLKALVESSTDYAAARTPQKVSSQEWY</sequence>
<dbReference type="AlphaFoldDB" id="A0A9W9UA01"/>
<reference evidence="1" key="1">
    <citation type="submission" date="2022-12" db="EMBL/GenBank/DDBJ databases">
        <authorList>
            <person name="Petersen C."/>
        </authorList>
    </citation>
    <scope>NUCLEOTIDE SEQUENCE</scope>
    <source>
        <strain evidence="1">IBT 35673</strain>
    </source>
</reference>
<proteinExistence type="predicted"/>
<gene>
    <name evidence="1" type="ORF">N7452_008189</name>
</gene>
<evidence type="ECO:0000313" key="2">
    <source>
        <dbReference type="Proteomes" id="UP001147695"/>
    </source>
</evidence>
<protein>
    <submittedName>
        <fullName evidence="1">Uncharacterized protein</fullName>
    </submittedName>
</protein>
<dbReference type="EMBL" id="JAPZBQ010000005">
    <property type="protein sequence ID" value="KAJ5327799.1"/>
    <property type="molecule type" value="Genomic_DNA"/>
</dbReference>
<comment type="caution">
    <text evidence="1">The sequence shown here is derived from an EMBL/GenBank/DDBJ whole genome shotgun (WGS) entry which is preliminary data.</text>
</comment>
<organism evidence="1 2">
    <name type="scientific">Penicillium brevicompactum</name>
    <dbReference type="NCBI Taxonomy" id="5074"/>
    <lineage>
        <taxon>Eukaryota</taxon>
        <taxon>Fungi</taxon>
        <taxon>Dikarya</taxon>
        <taxon>Ascomycota</taxon>
        <taxon>Pezizomycotina</taxon>
        <taxon>Eurotiomycetes</taxon>
        <taxon>Eurotiomycetidae</taxon>
        <taxon>Eurotiales</taxon>
        <taxon>Aspergillaceae</taxon>
        <taxon>Penicillium</taxon>
    </lineage>
</organism>
<dbReference type="Proteomes" id="UP001147695">
    <property type="component" value="Unassembled WGS sequence"/>
</dbReference>
<evidence type="ECO:0000313" key="1">
    <source>
        <dbReference type="EMBL" id="KAJ5327799.1"/>
    </source>
</evidence>
<reference evidence="1" key="2">
    <citation type="journal article" date="2023" name="IMA Fungus">
        <title>Comparative genomic study of the Penicillium genus elucidates a diverse pangenome and 15 lateral gene transfer events.</title>
        <authorList>
            <person name="Petersen C."/>
            <person name="Sorensen T."/>
            <person name="Nielsen M.R."/>
            <person name="Sondergaard T.E."/>
            <person name="Sorensen J.L."/>
            <person name="Fitzpatrick D.A."/>
            <person name="Frisvad J.C."/>
            <person name="Nielsen K.L."/>
        </authorList>
    </citation>
    <scope>NUCLEOTIDE SEQUENCE</scope>
    <source>
        <strain evidence="1">IBT 35673</strain>
    </source>
</reference>